<proteinExistence type="predicted"/>
<sequence>MAITRASLRFNGVCQQLMAHGPQRLLTSRVISSQGIIQCICSGDPVNRNKIHFGSALQLRHKSNTTASGETKTEDLNASKTYSFSEISKIVTSPSPRIVLIDAREPSELQSTGRIPGAKNLPINGSPDGLFLPAEDFEEKFGWEKPKSSDELVFYCKAGVRSRAAAGIARMAGWTQVSEYPGSWLDWVENGGKIER</sequence>
<evidence type="ECO:0000313" key="3">
    <source>
        <dbReference type="Proteomes" id="UP000664169"/>
    </source>
</evidence>
<dbReference type="InterPro" id="IPR036873">
    <property type="entry name" value="Rhodanese-like_dom_sf"/>
</dbReference>
<dbReference type="PANTHER" id="PTHR44086">
    <property type="entry name" value="THIOSULFATE SULFURTRANSFERASE RDL2, MITOCHONDRIAL-RELATED"/>
    <property type="match status" value="1"/>
</dbReference>
<protein>
    <recommendedName>
        <fullName evidence="1">Rhodanese domain-containing protein</fullName>
    </recommendedName>
</protein>
<dbReference type="InterPro" id="IPR001763">
    <property type="entry name" value="Rhodanese-like_dom"/>
</dbReference>
<dbReference type="OrthoDB" id="566238at2759"/>
<keyword evidence="3" id="KW-1185">Reference proteome</keyword>
<reference evidence="2" key="1">
    <citation type="submission" date="2021-03" db="EMBL/GenBank/DDBJ databases">
        <authorList>
            <person name="Tagirdzhanova G."/>
        </authorList>
    </citation>
    <scope>NUCLEOTIDE SEQUENCE</scope>
</reference>
<name>A0A8H3F475_9LECA</name>
<dbReference type="PANTHER" id="PTHR44086:SF10">
    <property type="entry name" value="THIOSULFATE SULFURTRANSFERASE_RHODANESE-LIKE DOMAIN-CONTAINING PROTEIN 3"/>
    <property type="match status" value="1"/>
</dbReference>
<accession>A0A8H3F475</accession>
<dbReference type="AlphaFoldDB" id="A0A8H3F475"/>
<evidence type="ECO:0000313" key="2">
    <source>
        <dbReference type="EMBL" id="CAF9916875.1"/>
    </source>
</evidence>
<comment type="caution">
    <text evidence="2">The sequence shown here is derived from an EMBL/GenBank/DDBJ whole genome shotgun (WGS) entry which is preliminary data.</text>
</comment>
<gene>
    <name evidence="2" type="ORF">GOMPHAMPRED_001133</name>
</gene>
<dbReference type="GO" id="GO:0005739">
    <property type="term" value="C:mitochondrion"/>
    <property type="evidence" value="ECO:0007669"/>
    <property type="project" value="TreeGrafter"/>
</dbReference>
<dbReference type="Pfam" id="PF00581">
    <property type="entry name" value="Rhodanese"/>
    <property type="match status" value="1"/>
</dbReference>
<dbReference type="SMART" id="SM00450">
    <property type="entry name" value="RHOD"/>
    <property type="match status" value="1"/>
</dbReference>
<evidence type="ECO:0000259" key="1">
    <source>
        <dbReference type="PROSITE" id="PS50206"/>
    </source>
</evidence>
<dbReference type="EMBL" id="CAJPDQ010000011">
    <property type="protein sequence ID" value="CAF9916875.1"/>
    <property type="molecule type" value="Genomic_DNA"/>
</dbReference>
<dbReference type="GO" id="GO:0004792">
    <property type="term" value="F:thiosulfate-cyanide sulfurtransferase activity"/>
    <property type="evidence" value="ECO:0007669"/>
    <property type="project" value="TreeGrafter"/>
</dbReference>
<organism evidence="2 3">
    <name type="scientific">Gomphillus americanus</name>
    <dbReference type="NCBI Taxonomy" id="1940652"/>
    <lineage>
        <taxon>Eukaryota</taxon>
        <taxon>Fungi</taxon>
        <taxon>Dikarya</taxon>
        <taxon>Ascomycota</taxon>
        <taxon>Pezizomycotina</taxon>
        <taxon>Lecanoromycetes</taxon>
        <taxon>OSLEUM clade</taxon>
        <taxon>Ostropomycetidae</taxon>
        <taxon>Ostropales</taxon>
        <taxon>Graphidaceae</taxon>
        <taxon>Gomphilloideae</taxon>
        <taxon>Gomphillus</taxon>
    </lineage>
</organism>
<feature type="domain" description="Rhodanese" evidence="1">
    <location>
        <begin position="94"/>
        <end position="196"/>
    </location>
</feature>
<dbReference type="PROSITE" id="PS50206">
    <property type="entry name" value="RHODANESE_3"/>
    <property type="match status" value="1"/>
</dbReference>
<dbReference type="CDD" id="cd01519">
    <property type="entry name" value="RHOD_HSP67B2"/>
    <property type="match status" value="1"/>
</dbReference>
<dbReference type="SUPFAM" id="SSF52821">
    <property type="entry name" value="Rhodanese/Cell cycle control phosphatase"/>
    <property type="match status" value="1"/>
</dbReference>
<dbReference type="Gene3D" id="3.40.250.10">
    <property type="entry name" value="Rhodanese-like domain"/>
    <property type="match status" value="1"/>
</dbReference>
<dbReference type="Proteomes" id="UP000664169">
    <property type="component" value="Unassembled WGS sequence"/>
</dbReference>